<feature type="domain" description="N-acetyltransferase" evidence="1">
    <location>
        <begin position="17"/>
        <end position="182"/>
    </location>
</feature>
<keyword evidence="2" id="KW-0012">Acyltransferase</keyword>
<dbReference type="EMBL" id="UGQL01000002">
    <property type="protein sequence ID" value="STZ69585.1"/>
    <property type="molecule type" value="Genomic_DNA"/>
</dbReference>
<dbReference type="InterPro" id="IPR016181">
    <property type="entry name" value="Acyl_CoA_acyltransferase"/>
</dbReference>
<sequence length="182" mass="20985">MLDFNFTTSPILETERLILRQTNLGDAQGMFAMRSSAEVMQYIPVPLATELKEAEDYINSLQERMENKECVNWTITLKENGEMIGTIGFYRMKLQHYRTETGYMLLPQYYGKGYASEAVQRLVEYGFDDFGFHSIEAIIYPDNVGSQRVLEKCGFVREAYFKENEFHNGKFVDTAVYSIVAG</sequence>
<dbReference type="InterPro" id="IPR051531">
    <property type="entry name" value="N-acetyltransferase"/>
</dbReference>
<dbReference type="PROSITE" id="PS51186">
    <property type="entry name" value="GNAT"/>
    <property type="match status" value="1"/>
</dbReference>
<name>A0A378U2U3_MYROD</name>
<dbReference type="InterPro" id="IPR000182">
    <property type="entry name" value="GNAT_dom"/>
</dbReference>
<keyword evidence="3" id="KW-1185">Reference proteome</keyword>
<dbReference type="PANTHER" id="PTHR43792">
    <property type="entry name" value="GNAT FAMILY, PUTATIVE (AFU_ORTHOLOGUE AFUA_3G00765)-RELATED-RELATED"/>
    <property type="match status" value="1"/>
</dbReference>
<proteinExistence type="predicted"/>
<evidence type="ECO:0000313" key="3">
    <source>
        <dbReference type="Proteomes" id="UP000255024"/>
    </source>
</evidence>
<protein>
    <submittedName>
        <fullName evidence="2">Ribosomal N-acetyltransferase YdaF</fullName>
        <ecNumber evidence="2">2.3.1.-</ecNumber>
    </submittedName>
</protein>
<accession>A0A378U2U3</accession>
<dbReference type="AlphaFoldDB" id="A0A378U2U3"/>
<dbReference type="Gene3D" id="3.40.630.30">
    <property type="match status" value="1"/>
</dbReference>
<dbReference type="Pfam" id="PF13302">
    <property type="entry name" value="Acetyltransf_3"/>
    <property type="match status" value="1"/>
</dbReference>
<evidence type="ECO:0000259" key="1">
    <source>
        <dbReference type="PROSITE" id="PS51186"/>
    </source>
</evidence>
<gene>
    <name evidence="2" type="primary">ydaF_5</name>
    <name evidence="2" type="ORF">NCTC11179_03094</name>
</gene>
<dbReference type="PANTHER" id="PTHR43792:SF1">
    <property type="entry name" value="N-ACETYLTRANSFERASE DOMAIN-CONTAINING PROTEIN"/>
    <property type="match status" value="1"/>
</dbReference>
<dbReference type="EC" id="2.3.1.-" evidence="2"/>
<dbReference type="RefSeq" id="WP_115092280.1">
    <property type="nucleotide sequence ID" value="NZ_CP068107.1"/>
</dbReference>
<evidence type="ECO:0000313" key="2">
    <source>
        <dbReference type="EMBL" id="STZ69585.1"/>
    </source>
</evidence>
<keyword evidence="2" id="KW-0808">Transferase</keyword>
<dbReference type="SUPFAM" id="SSF55729">
    <property type="entry name" value="Acyl-CoA N-acyltransferases (Nat)"/>
    <property type="match status" value="1"/>
</dbReference>
<organism evidence="2 3">
    <name type="scientific">Myroides odoratus</name>
    <name type="common">Flavobacterium odoratum</name>
    <dbReference type="NCBI Taxonomy" id="256"/>
    <lineage>
        <taxon>Bacteria</taxon>
        <taxon>Pseudomonadati</taxon>
        <taxon>Bacteroidota</taxon>
        <taxon>Flavobacteriia</taxon>
        <taxon>Flavobacteriales</taxon>
        <taxon>Flavobacteriaceae</taxon>
        <taxon>Myroides</taxon>
    </lineage>
</organism>
<dbReference type="Proteomes" id="UP000255024">
    <property type="component" value="Unassembled WGS sequence"/>
</dbReference>
<reference evidence="2 3" key="1">
    <citation type="submission" date="2018-06" db="EMBL/GenBank/DDBJ databases">
        <authorList>
            <consortium name="Pathogen Informatics"/>
            <person name="Doyle S."/>
        </authorList>
    </citation>
    <scope>NUCLEOTIDE SEQUENCE [LARGE SCALE GENOMIC DNA]</scope>
    <source>
        <strain evidence="2 3">NCTC11179</strain>
    </source>
</reference>
<dbReference type="GO" id="GO:0016747">
    <property type="term" value="F:acyltransferase activity, transferring groups other than amino-acyl groups"/>
    <property type="evidence" value="ECO:0007669"/>
    <property type="project" value="InterPro"/>
</dbReference>